<feature type="transmembrane region" description="Helical" evidence="1">
    <location>
        <begin position="80"/>
        <end position="98"/>
    </location>
</feature>
<feature type="transmembrane region" description="Helical" evidence="1">
    <location>
        <begin position="110"/>
        <end position="129"/>
    </location>
</feature>
<accession>A0A318LRL8</accession>
<feature type="transmembrane region" description="Helical" evidence="1">
    <location>
        <begin position="141"/>
        <end position="165"/>
    </location>
</feature>
<name>A0A318LRL8_9PSEU</name>
<dbReference type="Pfam" id="PF06197">
    <property type="entry name" value="DUF998"/>
    <property type="match status" value="1"/>
</dbReference>
<dbReference type="InterPro" id="IPR009339">
    <property type="entry name" value="DUF998"/>
</dbReference>
<evidence type="ECO:0000256" key="1">
    <source>
        <dbReference type="SAM" id="Phobius"/>
    </source>
</evidence>
<protein>
    <recommendedName>
        <fullName evidence="4">DUF998 domain-containing protein</fullName>
    </recommendedName>
</protein>
<comment type="caution">
    <text evidence="2">The sequence shown here is derived from an EMBL/GenBank/DDBJ whole genome shotgun (WGS) entry which is preliminary data.</text>
</comment>
<keyword evidence="3" id="KW-1185">Reference proteome</keyword>
<feature type="transmembrane region" description="Helical" evidence="1">
    <location>
        <begin position="24"/>
        <end position="44"/>
    </location>
</feature>
<keyword evidence="1" id="KW-1133">Transmembrane helix</keyword>
<dbReference type="EMBL" id="MASU01000003">
    <property type="protein sequence ID" value="PXY37364.1"/>
    <property type="molecule type" value="Genomic_DNA"/>
</dbReference>
<dbReference type="Proteomes" id="UP000247892">
    <property type="component" value="Unassembled WGS sequence"/>
</dbReference>
<gene>
    <name evidence="2" type="ORF">BA062_06440</name>
</gene>
<feature type="transmembrane region" description="Helical" evidence="1">
    <location>
        <begin position="177"/>
        <end position="198"/>
    </location>
</feature>
<proteinExistence type="predicted"/>
<evidence type="ECO:0000313" key="2">
    <source>
        <dbReference type="EMBL" id="PXY37364.1"/>
    </source>
</evidence>
<keyword evidence="1" id="KW-0472">Membrane</keyword>
<feature type="transmembrane region" description="Helical" evidence="1">
    <location>
        <begin position="218"/>
        <end position="240"/>
    </location>
</feature>
<sequence length="260" mass="27387">MREPRGRGGPGVSAGGPSVRRARWAGAFSVLACVLAVLALLILARSVLAMTYLNVHFAGEVDPLSRAVSYYVFVERGAETFDATLVAVATATATILVGMAQLRVRLGARAVVGFGAWCVALVLCAVFPTDNSPQIETASGWIHQFAGASLFVTLPLAGLALARALGAQPSWAGTARVLRGLALGGVVLALAYLAARLPDLLVWWEFPGALDWRAVSGLIQRGLFTLELAMLLALATRLLVVSWTAIRAPRRTADDPVVTS</sequence>
<dbReference type="AlphaFoldDB" id="A0A318LRL8"/>
<evidence type="ECO:0000313" key="3">
    <source>
        <dbReference type="Proteomes" id="UP000247892"/>
    </source>
</evidence>
<organism evidence="2 3">
    <name type="scientific">Prauserella flavalba</name>
    <dbReference type="NCBI Taxonomy" id="1477506"/>
    <lineage>
        <taxon>Bacteria</taxon>
        <taxon>Bacillati</taxon>
        <taxon>Actinomycetota</taxon>
        <taxon>Actinomycetes</taxon>
        <taxon>Pseudonocardiales</taxon>
        <taxon>Pseudonocardiaceae</taxon>
        <taxon>Prauserella</taxon>
    </lineage>
</organism>
<keyword evidence="1" id="KW-0812">Transmembrane</keyword>
<reference evidence="2 3" key="1">
    <citation type="submission" date="2016-07" db="EMBL/GenBank/DDBJ databases">
        <title>Draft genome sequence of Prauserella sp. YIM 121212, isolated from alkaline soil.</title>
        <authorList>
            <person name="Ruckert C."/>
            <person name="Albersmeier A."/>
            <person name="Jiang C.-L."/>
            <person name="Jiang Y."/>
            <person name="Kalinowski J."/>
            <person name="Schneider O."/>
            <person name="Winkler A."/>
            <person name="Zotchev S.B."/>
        </authorList>
    </citation>
    <scope>NUCLEOTIDE SEQUENCE [LARGE SCALE GENOMIC DNA]</scope>
    <source>
        <strain evidence="2 3">YIM 121212</strain>
    </source>
</reference>
<evidence type="ECO:0008006" key="4">
    <source>
        <dbReference type="Google" id="ProtNLM"/>
    </source>
</evidence>